<feature type="compositionally biased region" description="Basic residues" evidence="4">
    <location>
        <begin position="48"/>
        <end position="74"/>
    </location>
</feature>
<dbReference type="Gene3D" id="1.10.10.60">
    <property type="entry name" value="Homeodomain-like"/>
    <property type="match status" value="1"/>
</dbReference>
<keyword evidence="5" id="KW-1133">Transmembrane helix</keyword>
<dbReference type="GO" id="GO:0003700">
    <property type="term" value="F:DNA-binding transcription factor activity"/>
    <property type="evidence" value="ECO:0007669"/>
    <property type="project" value="InterPro"/>
</dbReference>
<dbReference type="EMBL" id="VCIW01000021">
    <property type="protein sequence ID" value="TLS49467.1"/>
    <property type="molecule type" value="Genomic_DNA"/>
</dbReference>
<dbReference type="InterPro" id="IPR018060">
    <property type="entry name" value="HTH_AraC"/>
</dbReference>
<dbReference type="Pfam" id="PF12833">
    <property type="entry name" value="HTH_18"/>
    <property type="match status" value="1"/>
</dbReference>
<dbReference type="InterPro" id="IPR020449">
    <property type="entry name" value="Tscrpt_reg_AraC-type_HTH"/>
</dbReference>
<dbReference type="PRINTS" id="PR00032">
    <property type="entry name" value="HTHARAC"/>
</dbReference>
<dbReference type="PROSITE" id="PS01124">
    <property type="entry name" value="HTH_ARAC_FAMILY_2"/>
    <property type="match status" value="1"/>
</dbReference>
<dbReference type="PANTHER" id="PTHR43280">
    <property type="entry name" value="ARAC-FAMILY TRANSCRIPTIONAL REGULATOR"/>
    <property type="match status" value="1"/>
</dbReference>
<evidence type="ECO:0000259" key="6">
    <source>
        <dbReference type="PROSITE" id="PS01124"/>
    </source>
</evidence>
<protein>
    <submittedName>
        <fullName evidence="7">Helix-turn-helix domain-containing protein</fullName>
    </submittedName>
</protein>
<sequence length="831" mass="95077">MTFPSITGRARRPLGSQTEVFFLPPAISPFQNPMRRMKTRREPERMVRSRWKRRNPAGRRKRMREAARRRRKRQPANGGGTMRELLTRNHFRLLLWAGIVFTLIIIPFSLFLSNQFSKYAHSQMDLFHRDKVVHTASQTEFILNKLKSYGLNMYEDRTIQGWLQRERPDPLADMEVLNTLTTFMSTEPFIRRAYLMNLRTRQAFDSQTGVTSFEAFQDQVMLKRVQEQQSLFLQFQPHEAQGDAHLSLVVPSTPAKRDIRGYLVLLLDNRALQTHLLAHNEELGTNLIVLDEEGRNVLGGEGSGESIAALLSGARTDGAAPSVVEFDTGRRLFVNSAAIPSQKWTVHSLTEMRSFRSQADSFQRRIVMYSLLLLVLLLTAAMWNSRRAVRPFRHLAEQLQRKFNADAGHSSAPPVVRDEYSMLKYGIEKLSNQVDEMNVSLRDRQGIVKAEYLRQWVLQGRLGRAVRGEIAEATDLFAKEKLRLAVIKIESYHAFAERYDFESRRLFTYALCNIAEEVVRGEGGAFEAVDFAGDHIVLLIGLDRDESDMMAILETAKKHVRQYIRVNIVVAVSDAKDIDDDLRAVYDFVLELTLLKFINGSDRIYTEGDYERYVHMMDPVVERKGVEKLLASVKAGNGEQVVESLDELFGQLAAMKFSECKVQLTVLLFSVVKEFEKLSALQGVDGIEKQLAGFPTLQDLRRWLEQELMEIMERLNSRQGSDRKGKLAEEMAAYIAYRIHDPMLSADDVAEHVSLSAKYVRQIFMETHNQSLSAYMLDLRVNKVKELLVTTALSVSDIGERSGFLTKSHFFTAFKKATGVTPNQYRQQHST</sequence>
<dbReference type="InterPro" id="IPR009057">
    <property type="entry name" value="Homeodomain-like_sf"/>
</dbReference>
<feature type="region of interest" description="Disordered" evidence="4">
    <location>
        <begin position="37"/>
        <end position="81"/>
    </location>
</feature>
<dbReference type="PROSITE" id="PS00041">
    <property type="entry name" value="HTH_ARAC_FAMILY_1"/>
    <property type="match status" value="1"/>
</dbReference>
<evidence type="ECO:0000256" key="3">
    <source>
        <dbReference type="ARBA" id="ARBA00023163"/>
    </source>
</evidence>
<reference evidence="7 8" key="1">
    <citation type="submission" date="2019-05" db="EMBL/GenBank/DDBJ databases">
        <authorList>
            <person name="Narsing Rao M.P."/>
            <person name="Li W.J."/>
        </authorList>
    </citation>
    <scope>NUCLEOTIDE SEQUENCE [LARGE SCALE GENOMIC DNA]</scope>
    <source>
        <strain evidence="7 8">SYSU_K30003</strain>
    </source>
</reference>
<dbReference type="GO" id="GO:0043565">
    <property type="term" value="F:sequence-specific DNA binding"/>
    <property type="evidence" value="ECO:0007669"/>
    <property type="project" value="InterPro"/>
</dbReference>
<comment type="caution">
    <text evidence="7">The sequence shown here is derived from an EMBL/GenBank/DDBJ whole genome shotgun (WGS) entry which is preliminary data.</text>
</comment>
<dbReference type="SUPFAM" id="SSF46689">
    <property type="entry name" value="Homeodomain-like"/>
    <property type="match status" value="1"/>
</dbReference>
<feature type="domain" description="HTH araC/xylS-type" evidence="6">
    <location>
        <begin position="729"/>
        <end position="828"/>
    </location>
</feature>
<evidence type="ECO:0000313" key="8">
    <source>
        <dbReference type="Proteomes" id="UP000309676"/>
    </source>
</evidence>
<organism evidence="7 8">
    <name type="scientific">Paenibacillus antri</name>
    <dbReference type="NCBI Taxonomy" id="2582848"/>
    <lineage>
        <taxon>Bacteria</taxon>
        <taxon>Bacillati</taxon>
        <taxon>Bacillota</taxon>
        <taxon>Bacilli</taxon>
        <taxon>Bacillales</taxon>
        <taxon>Paenibacillaceae</taxon>
        <taxon>Paenibacillus</taxon>
    </lineage>
</organism>
<evidence type="ECO:0000256" key="5">
    <source>
        <dbReference type="SAM" id="Phobius"/>
    </source>
</evidence>
<evidence type="ECO:0000313" key="7">
    <source>
        <dbReference type="EMBL" id="TLS49467.1"/>
    </source>
</evidence>
<keyword evidence="3" id="KW-0804">Transcription</keyword>
<dbReference type="Proteomes" id="UP000309676">
    <property type="component" value="Unassembled WGS sequence"/>
</dbReference>
<keyword evidence="5" id="KW-0812">Transmembrane</keyword>
<dbReference type="PANTHER" id="PTHR43280:SF2">
    <property type="entry name" value="HTH-TYPE TRANSCRIPTIONAL REGULATOR EXSA"/>
    <property type="match status" value="1"/>
</dbReference>
<dbReference type="AlphaFoldDB" id="A0A5R9FZH3"/>
<feature type="transmembrane region" description="Helical" evidence="5">
    <location>
        <begin position="366"/>
        <end position="383"/>
    </location>
</feature>
<keyword evidence="1" id="KW-0805">Transcription regulation</keyword>
<feature type="transmembrane region" description="Helical" evidence="5">
    <location>
        <begin position="93"/>
        <end position="112"/>
    </location>
</feature>
<accession>A0A5R9FZH3</accession>
<dbReference type="InterPro" id="IPR018062">
    <property type="entry name" value="HTH_AraC-typ_CS"/>
</dbReference>
<evidence type="ECO:0000256" key="1">
    <source>
        <dbReference type="ARBA" id="ARBA00023015"/>
    </source>
</evidence>
<keyword evidence="2" id="KW-0238">DNA-binding</keyword>
<name>A0A5R9FZH3_9BACL</name>
<proteinExistence type="predicted"/>
<keyword evidence="5" id="KW-0472">Membrane</keyword>
<gene>
    <name evidence="7" type="ORF">FE782_25475</name>
</gene>
<evidence type="ECO:0000256" key="2">
    <source>
        <dbReference type="ARBA" id="ARBA00023125"/>
    </source>
</evidence>
<keyword evidence="8" id="KW-1185">Reference proteome</keyword>
<dbReference type="SMART" id="SM00342">
    <property type="entry name" value="HTH_ARAC"/>
    <property type="match status" value="1"/>
</dbReference>
<evidence type="ECO:0000256" key="4">
    <source>
        <dbReference type="SAM" id="MobiDB-lite"/>
    </source>
</evidence>